<name>A0A9D4D8L7_DREPO</name>
<dbReference type="EMBL" id="JAIWYP010000011">
    <property type="protein sequence ID" value="KAH3740640.1"/>
    <property type="molecule type" value="Genomic_DNA"/>
</dbReference>
<accession>A0A9D4D8L7</accession>
<proteinExistence type="predicted"/>
<evidence type="ECO:0000313" key="2">
    <source>
        <dbReference type="Proteomes" id="UP000828390"/>
    </source>
</evidence>
<keyword evidence="2" id="KW-1185">Reference proteome</keyword>
<protein>
    <submittedName>
        <fullName evidence="1">Uncharacterized protein</fullName>
    </submittedName>
</protein>
<dbReference type="Proteomes" id="UP000828390">
    <property type="component" value="Unassembled WGS sequence"/>
</dbReference>
<reference evidence="1" key="2">
    <citation type="submission" date="2020-11" db="EMBL/GenBank/DDBJ databases">
        <authorList>
            <person name="McCartney M.A."/>
            <person name="Auch B."/>
            <person name="Kono T."/>
            <person name="Mallez S."/>
            <person name="Becker A."/>
            <person name="Gohl D.M."/>
            <person name="Silverstein K.A.T."/>
            <person name="Koren S."/>
            <person name="Bechman K.B."/>
            <person name="Herman A."/>
            <person name="Abrahante J.E."/>
            <person name="Garbe J."/>
        </authorList>
    </citation>
    <scope>NUCLEOTIDE SEQUENCE</scope>
    <source>
        <strain evidence="1">Duluth1</strain>
        <tissue evidence="1">Whole animal</tissue>
    </source>
</reference>
<evidence type="ECO:0000313" key="1">
    <source>
        <dbReference type="EMBL" id="KAH3740640.1"/>
    </source>
</evidence>
<dbReference type="AlphaFoldDB" id="A0A9D4D8L7"/>
<sequence length="96" mass="11313">MFHEITMIHVIGTNFIPCLTTRLVLLESLSRYNAFKSSSLIVEKRLLAILSSVYSGNAKMRTAHARMGQYNFRTFRTWLLRQRDTVFLVQLIFSRW</sequence>
<gene>
    <name evidence="1" type="ORF">DPMN_047349</name>
</gene>
<comment type="caution">
    <text evidence="1">The sequence shown here is derived from an EMBL/GenBank/DDBJ whole genome shotgun (WGS) entry which is preliminary data.</text>
</comment>
<reference evidence="1" key="1">
    <citation type="journal article" date="2019" name="bioRxiv">
        <title>The Genome of the Zebra Mussel, Dreissena polymorpha: A Resource for Invasive Species Research.</title>
        <authorList>
            <person name="McCartney M.A."/>
            <person name="Auch B."/>
            <person name="Kono T."/>
            <person name="Mallez S."/>
            <person name="Zhang Y."/>
            <person name="Obille A."/>
            <person name="Becker A."/>
            <person name="Abrahante J.E."/>
            <person name="Garbe J."/>
            <person name="Badalamenti J.P."/>
            <person name="Herman A."/>
            <person name="Mangelson H."/>
            <person name="Liachko I."/>
            <person name="Sullivan S."/>
            <person name="Sone E.D."/>
            <person name="Koren S."/>
            <person name="Silverstein K.A.T."/>
            <person name="Beckman K.B."/>
            <person name="Gohl D.M."/>
        </authorList>
    </citation>
    <scope>NUCLEOTIDE SEQUENCE</scope>
    <source>
        <strain evidence="1">Duluth1</strain>
        <tissue evidence="1">Whole animal</tissue>
    </source>
</reference>
<organism evidence="1 2">
    <name type="scientific">Dreissena polymorpha</name>
    <name type="common">Zebra mussel</name>
    <name type="synonym">Mytilus polymorpha</name>
    <dbReference type="NCBI Taxonomy" id="45954"/>
    <lineage>
        <taxon>Eukaryota</taxon>
        <taxon>Metazoa</taxon>
        <taxon>Spiralia</taxon>
        <taxon>Lophotrochozoa</taxon>
        <taxon>Mollusca</taxon>
        <taxon>Bivalvia</taxon>
        <taxon>Autobranchia</taxon>
        <taxon>Heteroconchia</taxon>
        <taxon>Euheterodonta</taxon>
        <taxon>Imparidentia</taxon>
        <taxon>Neoheterodontei</taxon>
        <taxon>Myida</taxon>
        <taxon>Dreissenoidea</taxon>
        <taxon>Dreissenidae</taxon>
        <taxon>Dreissena</taxon>
    </lineage>
</organism>